<evidence type="ECO:0000313" key="3">
    <source>
        <dbReference type="EMBL" id="TYO97029.1"/>
    </source>
</evidence>
<dbReference type="Proteomes" id="UP000323166">
    <property type="component" value="Unassembled WGS sequence"/>
</dbReference>
<feature type="domain" description="Flagellin N-terminal" evidence="2">
    <location>
        <begin position="3"/>
        <end position="51"/>
    </location>
</feature>
<accession>A0A5S4ZWB0</accession>
<dbReference type="PANTHER" id="PTHR42792">
    <property type="entry name" value="FLAGELLIN"/>
    <property type="match status" value="1"/>
</dbReference>
<evidence type="ECO:0000256" key="1">
    <source>
        <dbReference type="ARBA" id="ARBA00020110"/>
    </source>
</evidence>
<dbReference type="GO" id="GO:0005198">
    <property type="term" value="F:structural molecule activity"/>
    <property type="evidence" value="ECO:0007669"/>
    <property type="project" value="InterPro"/>
</dbReference>
<comment type="caution">
    <text evidence="3">The sequence shown here is derived from an EMBL/GenBank/DDBJ whole genome shotgun (WGS) entry which is preliminary data.</text>
</comment>
<dbReference type="GO" id="GO:0009288">
    <property type="term" value="C:bacterial-type flagellum"/>
    <property type="evidence" value="ECO:0007669"/>
    <property type="project" value="InterPro"/>
</dbReference>
<dbReference type="Pfam" id="PF00669">
    <property type="entry name" value="Flagellin_N"/>
    <property type="match status" value="1"/>
</dbReference>
<sequence length="58" mass="6217">MIINHNIAALAAYRNMTIAGNMVARDIERLSSGLRINRAADDPAGLAISERKGILALL</sequence>
<dbReference type="EMBL" id="VNHM01000003">
    <property type="protein sequence ID" value="TYO97029.1"/>
    <property type="molecule type" value="Genomic_DNA"/>
</dbReference>
<dbReference type="AlphaFoldDB" id="A0A5S4ZWB0"/>
<evidence type="ECO:0000313" key="4">
    <source>
        <dbReference type="Proteomes" id="UP000323166"/>
    </source>
</evidence>
<evidence type="ECO:0000259" key="2">
    <source>
        <dbReference type="Pfam" id="PF00669"/>
    </source>
</evidence>
<dbReference type="SUPFAM" id="SSF64518">
    <property type="entry name" value="Phase 1 flagellin"/>
    <property type="match status" value="1"/>
</dbReference>
<gene>
    <name evidence="3" type="ORF">LX24_00841</name>
</gene>
<keyword evidence="4" id="KW-1185">Reference proteome</keyword>
<dbReference type="PANTHER" id="PTHR42792:SF2">
    <property type="entry name" value="FLAGELLIN"/>
    <property type="match status" value="1"/>
</dbReference>
<keyword evidence="3" id="KW-0282">Flagellum</keyword>
<name>A0A5S4ZWB0_9FIRM</name>
<protein>
    <recommendedName>
        <fullName evidence="1">Flagellin</fullName>
    </recommendedName>
</protein>
<dbReference type="InterPro" id="IPR001492">
    <property type="entry name" value="Flagellin"/>
</dbReference>
<keyword evidence="3" id="KW-0969">Cilium</keyword>
<proteinExistence type="predicted"/>
<reference evidence="3 4" key="1">
    <citation type="submission" date="2019-07" db="EMBL/GenBank/DDBJ databases">
        <title>Genomic Encyclopedia of Type Strains, Phase I: the one thousand microbial genomes (KMG-I) project.</title>
        <authorList>
            <person name="Kyrpides N."/>
        </authorList>
    </citation>
    <scope>NUCLEOTIDE SEQUENCE [LARGE SCALE GENOMIC DNA]</scope>
    <source>
        <strain evidence="3 4">DSM 6562</strain>
    </source>
</reference>
<dbReference type="InterPro" id="IPR001029">
    <property type="entry name" value="Flagellin_N"/>
</dbReference>
<organism evidence="3 4">
    <name type="scientific">Desulfallas thermosapovorans DSM 6562</name>
    <dbReference type="NCBI Taxonomy" id="1121431"/>
    <lineage>
        <taxon>Bacteria</taxon>
        <taxon>Bacillati</taxon>
        <taxon>Bacillota</taxon>
        <taxon>Clostridia</taxon>
        <taxon>Eubacteriales</taxon>
        <taxon>Desulfallaceae</taxon>
        <taxon>Desulfallas</taxon>
    </lineage>
</organism>
<keyword evidence="3" id="KW-0966">Cell projection</keyword>